<reference evidence="3" key="1">
    <citation type="submission" date="2020-11" db="EMBL/GenBank/DDBJ databases">
        <title>Sequencing the genomes of 1000 actinobacteria strains.</title>
        <authorList>
            <person name="Klenk H.-P."/>
        </authorList>
    </citation>
    <scope>NUCLEOTIDE SEQUENCE</scope>
    <source>
        <strain evidence="3">DSM 45356</strain>
    </source>
</reference>
<gene>
    <name evidence="3" type="ORF">IW245_004693</name>
</gene>
<dbReference type="Proteomes" id="UP000622552">
    <property type="component" value="Unassembled WGS sequence"/>
</dbReference>
<sequence length="487" mass="50501">MTHPQDQPDPWSAHGDPVIGYEQPDFDQSAAPPPPVQPRRSRAALFIGIGVAAAVLLGGGAFAAVRLWTAPTGVEPEQVLPGTVAAFARIDLDPALSQQKQLLDLVRKFPGRKGTTADVKRDLIDEANIPGLTYDAAKPWLGDRLGIALWKTDSGYVTLYALASTDDSGAKAALAKAKLTFELSDGYAVVAVPVGDAKAPSAALDAVRVTKKLAATDAYTSVVKKLPANQVAIGWADGPGVLAAGKSLKEGFPATLDGQSVGQVALGVQAVPDGLELRVAQSVPSTLVPKNDLVKQLETLPGNAAVAAVVQPLNDSPTIKKSMDDAFDAQVDQQLGALRGLLDKKTLDTVLGGIKGLFGATLSVAVTDLVHPAVQVTADGPDEATAGKLRASLGLFKALVDVDGTGQKTTITYGDYHPQGALADNELYRAAMAGRPATTSVVGYADMRKVFAASTTMTDEERADLAPVQALGVMVGADGALVRLVIR</sequence>
<keyword evidence="2" id="KW-0472">Membrane</keyword>
<evidence type="ECO:0000256" key="2">
    <source>
        <dbReference type="SAM" id="Phobius"/>
    </source>
</evidence>
<keyword evidence="2" id="KW-0812">Transmembrane</keyword>
<evidence type="ECO:0000256" key="1">
    <source>
        <dbReference type="SAM" id="MobiDB-lite"/>
    </source>
</evidence>
<proteinExistence type="predicted"/>
<organism evidence="3 4">
    <name type="scientific">Longispora fulva</name>
    <dbReference type="NCBI Taxonomy" id="619741"/>
    <lineage>
        <taxon>Bacteria</taxon>
        <taxon>Bacillati</taxon>
        <taxon>Actinomycetota</taxon>
        <taxon>Actinomycetes</taxon>
        <taxon>Micromonosporales</taxon>
        <taxon>Micromonosporaceae</taxon>
        <taxon>Longispora</taxon>
    </lineage>
</organism>
<keyword evidence="4" id="KW-1185">Reference proteome</keyword>
<feature type="transmembrane region" description="Helical" evidence="2">
    <location>
        <begin position="43"/>
        <end position="68"/>
    </location>
</feature>
<accession>A0A8J7KKT1</accession>
<comment type="caution">
    <text evidence="3">The sequence shown here is derived from an EMBL/GenBank/DDBJ whole genome shotgun (WGS) entry which is preliminary data.</text>
</comment>
<keyword evidence="2" id="KW-1133">Transmembrane helix</keyword>
<evidence type="ECO:0000313" key="3">
    <source>
        <dbReference type="EMBL" id="MBG6138499.1"/>
    </source>
</evidence>
<feature type="region of interest" description="Disordered" evidence="1">
    <location>
        <begin position="1"/>
        <end position="39"/>
    </location>
</feature>
<dbReference type="AlphaFoldDB" id="A0A8J7KKT1"/>
<dbReference type="RefSeq" id="WP_197005248.1">
    <property type="nucleotide sequence ID" value="NZ_BONS01000025.1"/>
</dbReference>
<evidence type="ECO:0008006" key="5">
    <source>
        <dbReference type="Google" id="ProtNLM"/>
    </source>
</evidence>
<dbReference type="EMBL" id="JADOUF010000001">
    <property type="protein sequence ID" value="MBG6138499.1"/>
    <property type="molecule type" value="Genomic_DNA"/>
</dbReference>
<name>A0A8J7KKT1_9ACTN</name>
<evidence type="ECO:0000313" key="4">
    <source>
        <dbReference type="Proteomes" id="UP000622552"/>
    </source>
</evidence>
<protein>
    <recommendedName>
        <fullName evidence="5">DUF3352 domain-containing protein</fullName>
    </recommendedName>
</protein>